<gene>
    <name evidence="2" type="ORF">OE104_12495</name>
</gene>
<feature type="transmembrane region" description="Helical" evidence="1">
    <location>
        <begin position="780"/>
        <end position="798"/>
    </location>
</feature>
<sequence>MIHFVMKRIINRKSITFITILAMTTIFTLIPIGIQLSQDARLSVETTIEKYGRGSYDILVRPKDSRTDIEKSFGIVEENYIGDSSGGISLEEWEEIKQNADIEVAAPVASVGYFTGNQTSVQLPFVEYPARFTWQFFTTDGVHRYPISDQHSLTYFEYYYGNGEWPEYFTTNWDVIGARMGLWLPLNYYLVVAIDVESEGKLTGIDFTGLNKSVAAAPDSDALQSWLQDRGDPPVIPVLQREDLHIPLYISVKEEKLDISLAEYKAKYKVDKERPIYSVDRGYWEALENDLRSQPAIETAEYDVDLSQFQSPFNGTFVVITNDYTVEKGIGGSLSNDTSIYYTASKINYQIEDDSIQVNKVQDGNPPTYKEVTKHGESYLETESPPFIVWQMGTFQVPETEKQLTSSPLGIYSSEEVKTMDGTTLTPTPYPGSFISAPAAGVTTLEAAEIIKGDHPIDAIRIKVAGIKQYNADAQEKIERVASDLVNKGYEVDIVAGSSFKEQQMEVEGIGTVLSPWTTLGVAQTLTTSWNRIALVHIILFSVFGLVWFASRLLYERNALLEENRLLSMIGWTNKQIRRKNYTEQIVLLTLATIFSLCILLLLNRNMHPFLYSIPLLFWILSILFVCVLFTNKKERTKNEHKYRKWASFFHYRHLILPVMGVIFISVIFVGLQTTAMIQGIIEAKKTTLGDFATNELFYINIFLLTTTLFLTFTSVSEAMKAIFTNRQKEFQMYYTIGWTKKMIKRHLLKEVAVWAGISVILGVMFSFSLFLIMDLSLKWTFVILLSSIGLFLLPLLLTNSVTKQIQV</sequence>
<feature type="transmembrane region" description="Helical" evidence="1">
    <location>
        <begin position="752"/>
        <end position="774"/>
    </location>
</feature>
<feature type="transmembrane region" description="Helical" evidence="1">
    <location>
        <begin position="534"/>
        <end position="555"/>
    </location>
</feature>
<keyword evidence="1" id="KW-0812">Transmembrane</keyword>
<dbReference type="RefSeq" id="WP_275417153.1">
    <property type="nucleotide sequence ID" value="NZ_CP106878.1"/>
</dbReference>
<keyword evidence="1" id="KW-0472">Membrane</keyword>
<reference evidence="2" key="1">
    <citation type="submission" date="2022-09" db="EMBL/GenBank/DDBJ databases">
        <title>Complete Genomes of Fervidibacillus albus and Fervidibacillus halotolerans isolated from tidal flat sediments.</title>
        <authorList>
            <person name="Kwon K.K."/>
            <person name="Yang S.-H."/>
            <person name="Park M.J."/>
            <person name="Oh H.-M."/>
        </authorList>
    </citation>
    <scope>NUCLEOTIDE SEQUENCE</scope>
    <source>
        <strain evidence="2">MEBiC13591</strain>
    </source>
</reference>
<dbReference type="KEGG" id="faf:OE104_12495"/>
<protein>
    <recommendedName>
        <fullName evidence="4">ABC transporter permease</fullName>
    </recommendedName>
</protein>
<keyword evidence="3" id="KW-1185">Reference proteome</keyword>
<evidence type="ECO:0000313" key="3">
    <source>
        <dbReference type="Proteomes" id="UP001164718"/>
    </source>
</evidence>
<dbReference type="EMBL" id="CP106878">
    <property type="protein sequence ID" value="WAA09371.1"/>
    <property type="molecule type" value="Genomic_DNA"/>
</dbReference>
<evidence type="ECO:0000313" key="2">
    <source>
        <dbReference type="EMBL" id="WAA09371.1"/>
    </source>
</evidence>
<feature type="transmembrane region" description="Helical" evidence="1">
    <location>
        <begin position="586"/>
        <end position="604"/>
    </location>
</feature>
<feature type="transmembrane region" description="Helical" evidence="1">
    <location>
        <begin position="698"/>
        <end position="720"/>
    </location>
</feature>
<evidence type="ECO:0000256" key="1">
    <source>
        <dbReference type="SAM" id="Phobius"/>
    </source>
</evidence>
<feature type="transmembrane region" description="Helical" evidence="1">
    <location>
        <begin position="652"/>
        <end position="678"/>
    </location>
</feature>
<feature type="transmembrane region" description="Helical" evidence="1">
    <location>
        <begin position="15"/>
        <end position="34"/>
    </location>
</feature>
<feature type="transmembrane region" description="Helical" evidence="1">
    <location>
        <begin position="610"/>
        <end position="631"/>
    </location>
</feature>
<keyword evidence="1" id="KW-1133">Transmembrane helix</keyword>
<dbReference type="AlphaFoldDB" id="A0A9E8LUF3"/>
<organism evidence="2 3">
    <name type="scientific">Fervidibacillus albus</name>
    <dbReference type="NCBI Taxonomy" id="2980026"/>
    <lineage>
        <taxon>Bacteria</taxon>
        <taxon>Bacillati</taxon>
        <taxon>Bacillota</taxon>
        <taxon>Bacilli</taxon>
        <taxon>Bacillales</taxon>
        <taxon>Bacillaceae</taxon>
        <taxon>Fervidibacillus</taxon>
    </lineage>
</organism>
<evidence type="ECO:0008006" key="4">
    <source>
        <dbReference type="Google" id="ProtNLM"/>
    </source>
</evidence>
<proteinExistence type="predicted"/>
<dbReference type="Proteomes" id="UP001164718">
    <property type="component" value="Chromosome"/>
</dbReference>
<name>A0A9E8LUF3_9BACI</name>
<accession>A0A9E8LUF3</accession>